<dbReference type="InterPro" id="IPR020616">
    <property type="entry name" value="Thiolase_N"/>
</dbReference>
<keyword evidence="12" id="KW-1185">Reference proteome</keyword>
<evidence type="ECO:0000313" key="11">
    <source>
        <dbReference type="EMBL" id="SDD08054.1"/>
    </source>
</evidence>
<dbReference type="Pfam" id="PF22691">
    <property type="entry name" value="Thiolase_C_1"/>
    <property type="match status" value="1"/>
</dbReference>
<evidence type="ECO:0000256" key="2">
    <source>
        <dbReference type="ARBA" id="ARBA00012352"/>
    </source>
</evidence>
<dbReference type="InterPro" id="IPR020615">
    <property type="entry name" value="Thiolase_acyl_enz_int_AS"/>
</dbReference>
<keyword evidence="3" id="KW-0813">Transport</keyword>
<dbReference type="RefSeq" id="WP_091450974.1">
    <property type="nucleotide sequence ID" value="NZ_FMZZ01000007.1"/>
</dbReference>
<dbReference type="InterPro" id="IPR002155">
    <property type="entry name" value="Thiolase"/>
</dbReference>
<evidence type="ECO:0000313" key="12">
    <source>
        <dbReference type="Proteomes" id="UP000199501"/>
    </source>
</evidence>
<dbReference type="GO" id="GO:0016747">
    <property type="term" value="F:acyltransferase activity, transferring groups other than amino-acyl groups"/>
    <property type="evidence" value="ECO:0007669"/>
    <property type="project" value="InterPro"/>
</dbReference>
<dbReference type="EC" id="2.3.1.176" evidence="2"/>
<dbReference type="PIRSF" id="PIRSF000429">
    <property type="entry name" value="Ac-CoA_Ac_transf"/>
    <property type="match status" value="1"/>
</dbReference>
<proteinExistence type="predicted"/>
<dbReference type="InterPro" id="IPR016039">
    <property type="entry name" value="Thiolase-like"/>
</dbReference>
<evidence type="ECO:0000259" key="10">
    <source>
        <dbReference type="Pfam" id="PF22691"/>
    </source>
</evidence>
<dbReference type="Proteomes" id="UP000199501">
    <property type="component" value="Unassembled WGS sequence"/>
</dbReference>
<evidence type="ECO:0000256" key="1">
    <source>
        <dbReference type="ARBA" id="ARBA00004275"/>
    </source>
</evidence>
<protein>
    <recommendedName>
        <fullName evidence="2">propanoyl-CoA C-acyltransferase</fullName>
        <ecNumber evidence="2">2.3.1.176</ecNumber>
    </recommendedName>
    <alternativeName>
        <fullName evidence="8">Propanoyl-CoA C-acyltransferase</fullName>
    </alternativeName>
</protein>
<sequence>MGGRVYVVGVGMTKFEKPGGRDWDYPDMARESGTAALADAGVDYAQVEAAYVGYVYGESTAGQRAVYELGLTGIPIVNVNNNCSTGSTALYLATQAVRSGQVDCALALGFEKMQPGSLGSTFDDREQPLMRHLLALAELHEFAMPPAPYMFGAAGVEHMRRYGTTAEQFAKIGEKNHRHSANNPYAQFQDVYTLAEILESRQVYGPLTKLQCSPTSDGSGAAIIVSESFVERHGLADRAVEIVGQAMVTDLPSTFADRSAISLVGADMTRTAAAKVYAQAGITASDVDVIELHDCFSANELLTYEALGLCAEGEGGKLVDAGETTYGGQWVVNPSGGLISKGHPLGATGLAQCAELTWQLRGTADARQVPGASVALQHNIGLGGAVVVTAYRPANR</sequence>
<evidence type="ECO:0000256" key="5">
    <source>
        <dbReference type="ARBA" id="ARBA00023055"/>
    </source>
</evidence>
<gene>
    <name evidence="11" type="ORF">SAMN05216174_10725</name>
</gene>
<dbReference type="PROSITE" id="PS00737">
    <property type="entry name" value="THIOLASE_2"/>
    <property type="match status" value="1"/>
</dbReference>
<dbReference type="EMBL" id="FMZZ01000007">
    <property type="protein sequence ID" value="SDD08054.1"/>
    <property type="molecule type" value="Genomic_DNA"/>
</dbReference>
<dbReference type="SUPFAM" id="SSF53901">
    <property type="entry name" value="Thiolase-like"/>
    <property type="match status" value="2"/>
</dbReference>
<keyword evidence="5" id="KW-0445">Lipid transport</keyword>
<accession>A0A1G6RUI7</accession>
<evidence type="ECO:0000256" key="4">
    <source>
        <dbReference type="ARBA" id="ARBA00022679"/>
    </source>
</evidence>
<comment type="subcellular location">
    <subcellularLocation>
        <location evidence="1">Peroxisome</location>
    </subcellularLocation>
</comment>
<dbReference type="Pfam" id="PF00108">
    <property type="entry name" value="Thiolase_N"/>
    <property type="match status" value="1"/>
</dbReference>
<evidence type="ECO:0000256" key="7">
    <source>
        <dbReference type="ARBA" id="ARBA00023140"/>
    </source>
</evidence>
<dbReference type="CDD" id="cd00829">
    <property type="entry name" value="SCP-x_thiolase"/>
    <property type="match status" value="1"/>
</dbReference>
<dbReference type="PROSITE" id="PS00098">
    <property type="entry name" value="THIOLASE_1"/>
    <property type="match status" value="1"/>
</dbReference>
<dbReference type="STRING" id="1271860.SAMN05216174_10725"/>
<dbReference type="PANTHER" id="PTHR42870:SF1">
    <property type="entry name" value="NON-SPECIFIC LIPID-TRANSFER PROTEIN-LIKE 2"/>
    <property type="match status" value="1"/>
</dbReference>
<name>A0A1G6RUI7_9PSEU</name>
<dbReference type="InterPro" id="IPR055140">
    <property type="entry name" value="Thiolase_C_2"/>
</dbReference>
<dbReference type="Gene3D" id="3.40.47.10">
    <property type="match status" value="1"/>
</dbReference>
<dbReference type="AlphaFoldDB" id="A0A1G6RUI7"/>
<keyword evidence="7" id="KW-0576">Peroxisome</keyword>
<keyword evidence="6" id="KW-0446">Lipid-binding</keyword>
<evidence type="ECO:0000256" key="6">
    <source>
        <dbReference type="ARBA" id="ARBA00023121"/>
    </source>
</evidence>
<dbReference type="OrthoDB" id="9785768at2"/>
<dbReference type="GO" id="GO:0008289">
    <property type="term" value="F:lipid binding"/>
    <property type="evidence" value="ECO:0007669"/>
    <property type="project" value="UniProtKB-KW"/>
</dbReference>
<evidence type="ECO:0000256" key="3">
    <source>
        <dbReference type="ARBA" id="ARBA00022448"/>
    </source>
</evidence>
<dbReference type="GO" id="GO:0006869">
    <property type="term" value="P:lipid transport"/>
    <property type="evidence" value="ECO:0007669"/>
    <property type="project" value="UniProtKB-KW"/>
</dbReference>
<dbReference type="NCBIfam" id="NF006102">
    <property type="entry name" value="PRK08256.1"/>
    <property type="match status" value="1"/>
</dbReference>
<dbReference type="FunFam" id="3.40.47.10:FF:000016">
    <property type="entry name" value="Non-specific lipid-transfer protein"/>
    <property type="match status" value="1"/>
</dbReference>
<keyword evidence="4 11" id="KW-0808">Transferase</keyword>
<organism evidence="11 12">
    <name type="scientific">Actinokineospora iranica</name>
    <dbReference type="NCBI Taxonomy" id="1271860"/>
    <lineage>
        <taxon>Bacteria</taxon>
        <taxon>Bacillati</taxon>
        <taxon>Actinomycetota</taxon>
        <taxon>Actinomycetes</taxon>
        <taxon>Pseudonocardiales</taxon>
        <taxon>Pseudonocardiaceae</taxon>
        <taxon>Actinokineospora</taxon>
    </lineage>
</organism>
<evidence type="ECO:0000259" key="9">
    <source>
        <dbReference type="Pfam" id="PF00108"/>
    </source>
</evidence>
<evidence type="ECO:0000256" key="8">
    <source>
        <dbReference type="ARBA" id="ARBA00032316"/>
    </source>
</evidence>
<reference evidence="12" key="1">
    <citation type="submission" date="2016-10" db="EMBL/GenBank/DDBJ databases">
        <authorList>
            <person name="Varghese N."/>
            <person name="Submissions S."/>
        </authorList>
    </citation>
    <scope>NUCLEOTIDE SEQUENCE [LARGE SCALE GENOMIC DNA]</scope>
    <source>
        <strain evidence="12">IBRC-M 10403</strain>
    </source>
</reference>
<dbReference type="InterPro" id="IPR020613">
    <property type="entry name" value="Thiolase_CS"/>
</dbReference>
<dbReference type="PANTHER" id="PTHR42870">
    <property type="entry name" value="ACETYL-COA C-ACETYLTRANSFERASE"/>
    <property type="match status" value="1"/>
</dbReference>
<feature type="domain" description="Thiolase N-terminal" evidence="9">
    <location>
        <begin position="5"/>
        <end position="228"/>
    </location>
</feature>
<feature type="domain" description="Thiolase C-terminal" evidence="10">
    <location>
        <begin position="266"/>
        <end position="382"/>
    </location>
</feature>